<proteinExistence type="predicted"/>
<dbReference type="Pfam" id="PF04404">
    <property type="entry name" value="ERF"/>
    <property type="match status" value="1"/>
</dbReference>
<organism evidence="1">
    <name type="scientific">uncultured Caudovirales phage</name>
    <dbReference type="NCBI Taxonomy" id="2100421"/>
    <lineage>
        <taxon>Viruses</taxon>
        <taxon>Duplodnaviria</taxon>
        <taxon>Heunggongvirae</taxon>
        <taxon>Uroviricota</taxon>
        <taxon>Caudoviricetes</taxon>
        <taxon>Peduoviridae</taxon>
        <taxon>Maltschvirus</taxon>
        <taxon>Maltschvirus maltsch</taxon>
    </lineage>
</organism>
<dbReference type="InterPro" id="IPR007499">
    <property type="entry name" value="ERF_bacteria_virus"/>
</dbReference>
<dbReference type="EMBL" id="LR798325">
    <property type="protein sequence ID" value="CAB5223811.1"/>
    <property type="molecule type" value="Genomic_DNA"/>
</dbReference>
<name>A0A6J7X8Y0_9CAUD</name>
<sequence>MTTTRKKAEEAEMPTLNIWQKLHAAKQQIGKVSKNATNPHFKKSYADINALLDTVEPILHEHGLLLLQPVVGNDVVTRIIDIETGEHIESFMSLPPIVDPQKALAAVTYFRRGTIQSLLSLQAVDDDGNTAASAATGKPKIDNARFEKAVESIANGKYTAEQLVANYALTEVQLKALSL</sequence>
<gene>
    <name evidence="1" type="ORF">UFOVP391_7</name>
</gene>
<protein>
    <submittedName>
        <fullName evidence="1">Essential recombination function protein</fullName>
    </submittedName>
</protein>
<reference evidence="1" key="1">
    <citation type="submission" date="2020-05" db="EMBL/GenBank/DDBJ databases">
        <authorList>
            <person name="Chiriac C."/>
            <person name="Salcher M."/>
            <person name="Ghai R."/>
            <person name="Kavagutti S V."/>
        </authorList>
    </citation>
    <scope>NUCLEOTIDE SEQUENCE</scope>
</reference>
<accession>A0A6J7X8Y0</accession>
<evidence type="ECO:0000313" key="1">
    <source>
        <dbReference type="EMBL" id="CAB5223811.1"/>
    </source>
</evidence>